<evidence type="ECO:0000313" key="1">
    <source>
        <dbReference type="EMBL" id="OQU76356.1"/>
    </source>
</evidence>
<dbReference type="AlphaFoldDB" id="A0A1W0VSV2"/>
<sequence>MFHGNICWEATRHHAATTSTPAARGAVAQPSLPLAGRPMSPSIRRPPHLMELWVVLGCLARSSFGATTKARQYQIFFWSTAKTLLGSDPSHGPTSVELLQHLLVQNGVSFDKYVAPYPLEHMADILKTKAQDEEAFASESSV</sequence>
<dbReference type="Proteomes" id="UP000000768">
    <property type="component" value="Chromosome 10"/>
</dbReference>
<organism evidence="1 2">
    <name type="scientific">Sorghum bicolor</name>
    <name type="common">Sorghum</name>
    <name type="synonym">Sorghum vulgare</name>
    <dbReference type="NCBI Taxonomy" id="4558"/>
    <lineage>
        <taxon>Eukaryota</taxon>
        <taxon>Viridiplantae</taxon>
        <taxon>Streptophyta</taxon>
        <taxon>Embryophyta</taxon>
        <taxon>Tracheophyta</taxon>
        <taxon>Spermatophyta</taxon>
        <taxon>Magnoliopsida</taxon>
        <taxon>Liliopsida</taxon>
        <taxon>Poales</taxon>
        <taxon>Poaceae</taxon>
        <taxon>PACMAD clade</taxon>
        <taxon>Panicoideae</taxon>
        <taxon>Andropogonodae</taxon>
        <taxon>Andropogoneae</taxon>
        <taxon>Sorghinae</taxon>
        <taxon>Sorghum</taxon>
    </lineage>
</organism>
<reference evidence="2" key="2">
    <citation type="journal article" date="2018" name="Plant J.">
        <title>The Sorghum bicolor reference genome: improved assembly, gene annotations, a transcriptome atlas, and signatures of genome organization.</title>
        <authorList>
            <person name="McCormick R.F."/>
            <person name="Truong S.K."/>
            <person name="Sreedasyam A."/>
            <person name="Jenkins J."/>
            <person name="Shu S."/>
            <person name="Sims D."/>
            <person name="Kennedy M."/>
            <person name="Amirebrahimi M."/>
            <person name="Weers B.D."/>
            <person name="McKinley B."/>
            <person name="Mattison A."/>
            <person name="Morishige D.T."/>
            <person name="Grimwood J."/>
            <person name="Schmutz J."/>
            <person name="Mullet J.E."/>
        </authorList>
    </citation>
    <scope>NUCLEOTIDE SEQUENCE [LARGE SCALE GENOMIC DNA]</scope>
    <source>
        <strain evidence="2">cv. BTx623</strain>
    </source>
</reference>
<reference evidence="1 2" key="1">
    <citation type="journal article" date="2009" name="Nature">
        <title>The Sorghum bicolor genome and the diversification of grasses.</title>
        <authorList>
            <person name="Paterson A.H."/>
            <person name="Bowers J.E."/>
            <person name="Bruggmann R."/>
            <person name="Dubchak I."/>
            <person name="Grimwood J."/>
            <person name="Gundlach H."/>
            <person name="Haberer G."/>
            <person name="Hellsten U."/>
            <person name="Mitros T."/>
            <person name="Poliakov A."/>
            <person name="Schmutz J."/>
            <person name="Spannagl M."/>
            <person name="Tang H."/>
            <person name="Wang X."/>
            <person name="Wicker T."/>
            <person name="Bharti A.K."/>
            <person name="Chapman J."/>
            <person name="Feltus F.A."/>
            <person name="Gowik U."/>
            <person name="Grigoriev I.V."/>
            <person name="Lyons E."/>
            <person name="Maher C.A."/>
            <person name="Martis M."/>
            <person name="Narechania A."/>
            <person name="Otillar R.P."/>
            <person name="Penning B.W."/>
            <person name="Salamov A.A."/>
            <person name="Wang Y."/>
            <person name="Zhang L."/>
            <person name="Carpita N.C."/>
            <person name="Freeling M."/>
            <person name="Gingle A.R."/>
            <person name="Hash C.T."/>
            <person name="Keller B."/>
            <person name="Klein P."/>
            <person name="Kresovich S."/>
            <person name="McCann M.C."/>
            <person name="Ming R."/>
            <person name="Peterson D.G."/>
            <person name="Mehboob-ur-Rahman"/>
            <person name="Ware D."/>
            <person name="Westhoff P."/>
            <person name="Mayer K.F."/>
            <person name="Messing J."/>
            <person name="Rokhsar D.S."/>
        </authorList>
    </citation>
    <scope>NUCLEOTIDE SEQUENCE [LARGE SCALE GENOMIC DNA]</scope>
    <source>
        <strain evidence="2">cv. BTx623</strain>
    </source>
</reference>
<gene>
    <name evidence="1" type="ORF">SORBI_3010G135250</name>
</gene>
<keyword evidence="2" id="KW-1185">Reference proteome</keyword>
<accession>A0A1W0VSV2</accession>
<name>A0A1W0VSV2_SORBI</name>
<evidence type="ECO:0000313" key="2">
    <source>
        <dbReference type="Proteomes" id="UP000000768"/>
    </source>
</evidence>
<dbReference type="Gramene" id="OQU76356">
    <property type="protein sequence ID" value="OQU76356"/>
    <property type="gene ID" value="SORBI_3010G135250"/>
</dbReference>
<dbReference type="EMBL" id="CM000769">
    <property type="protein sequence ID" value="OQU76356.1"/>
    <property type="molecule type" value="Genomic_DNA"/>
</dbReference>
<dbReference type="InParanoid" id="A0A1W0VSV2"/>
<proteinExistence type="predicted"/>
<protein>
    <submittedName>
        <fullName evidence="1">Uncharacterized protein</fullName>
    </submittedName>
</protein>